<protein>
    <submittedName>
        <fullName evidence="1">Tetratricopeptide (TPR) repeat protein</fullName>
    </submittedName>
</protein>
<dbReference type="Proteomes" id="UP001519289">
    <property type="component" value="Unassembled WGS sequence"/>
</dbReference>
<accession>A0ABS4JND9</accession>
<dbReference type="RefSeq" id="WP_209465207.1">
    <property type="nucleotide sequence ID" value="NZ_JAGGLG010000002.1"/>
</dbReference>
<evidence type="ECO:0000313" key="1">
    <source>
        <dbReference type="EMBL" id="MBP2017057.1"/>
    </source>
</evidence>
<dbReference type="Gene3D" id="1.25.40.10">
    <property type="entry name" value="Tetratricopeptide repeat domain"/>
    <property type="match status" value="1"/>
</dbReference>
<comment type="caution">
    <text evidence="1">The sequence shown here is derived from an EMBL/GenBank/DDBJ whole genome shotgun (WGS) entry which is preliminary data.</text>
</comment>
<proteinExistence type="predicted"/>
<gene>
    <name evidence="1" type="ORF">J2Z79_000431</name>
</gene>
<keyword evidence="2" id="KW-1185">Reference proteome</keyword>
<evidence type="ECO:0000313" key="2">
    <source>
        <dbReference type="Proteomes" id="UP001519289"/>
    </source>
</evidence>
<sequence>MVDALARLAEEGRFARCIDTADQMISQGGWTPAQLAAIHLISCRCRLQLQDAHGALRSGAAAAALARQEREYDLLGRALLYQGTAHAALAQYDQALRCFYDYFTHMTGYREARQLEGAVWKHLGVTYQRRLEPEKAAYALEEARRWFAARNIDYGAFTSTHDLINVYLYMAETDRSKFHAIRSLLTEQRAVAQRHPAEPYYAGTYLLDLAAWLARSGRPRQAAVAAARSLEVYRGDRTHAFHCHLLLHRCQLARGDGRRALGHLLAAWSDAVAAGNPELEHLAAESLADVLEREASEIMRELGALQPSSASAPRLPLHGSVRRDLQ</sequence>
<name>A0ABS4JND9_9FIRM</name>
<reference evidence="1 2" key="1">
    <citation type="submission" date="2021-03" db="EMBL/GenBank/DDBJ databases">
        <title>Genomic Encyclopedia of Type Strains, Phase IV (KMG-IV): sequencing the most valuable type-strain genomes for metagenomic binning, comparative biology and taxonomic classification.</title>
        <authorList>
            <person name="Goeker M."/>
        </authorList>
    </citation>
    <scope>NUCLEOTIDE SEQUENCE [LARGE SCALE GENOMIC DNA]</scope>
    <source>
        <strain evidence="1 2">DSM 27138</strain>
    </source>
</reference>
<organism evidence="1 2">
    <name type="scientific">Symbiobacterium terraclitae</name>
    <dbReference type="NCBI Taxonomy" id="557451"/>
    <lineage>
        <taxon>Bacteria</taxon>
        <taxon>Bacillati</taxon>
        <taxon>Bacillota</taxon>
        <taxon>Clostridia</taxon>
        <taxon>Eubacteriales</taxon>
        <taxon>Symbiobacteriaceae</taxon>
        <taxon>Symbiobacterium</taxon>
    </lineage>
</organism>
<dbReference type="EMBL" id="JAGGLG010000002">
    <property type="protein sequence ID" value="MBP2017057.1"/>
    <property type="molecule type" value="Genomic_DNA"/>
</dbReference>
<dbReference type="SUPFAM" id="SSF48452">
    <property type="entry name" value="TPR-like"/>
    <property type="match status" value="1"/>
</dbReference>
<dbReference type="InterPro" id="IPR011990">
    <property type="entry name" value="TPR-like_helical_dom_sf"/>
</dbReference>